<sequence>MESKVAGPFQIKERESNNSVASPSINDEWMKMKLHVVEISSVFLFVFEHRNMKCISCEGNYDGDAGACRQCYEDLKAKVAFLAMSNRDPLTFFTDVVLYGADDGHPKAPARAMANKAVLVHHLRDLCQKFFVSNLNWDNSLATYTFGHHHNDKQIIDAALTLITNNIEKLASSVKYAELKKSHPQLVIEIYERHFASL</sequence>
<organism evidence="1">
    <name type="scientific">Prunus dulcis</name>
    <name type="common">Almond</name>
    <name type="synonym">Amygdalus dulcis</name>
    <dbReference type="NCBI Taxonomy" id="3755"/>
    <lineage>
        <taxon>Eukaryota</taxon>
        <taxon>Viridiplantae</taxon>
        <taxon>Streptophyta</taxon>
        <taxon>Embryophyta</taxon>
        <taxon>Tracheophyta</taxon>
        <taxon>Spermatophyta</taxon>
        <taxon>Magnoliopsida</taxon>
        <taxon>eudicotyledons</taxon>
        <taxon>Gunneridae</taxon>
        <taxon>Pentapetalae</taxon>
        <taxon>rosids</taxon>
        <taxon>fabids</taxon>
        <taxon>Rosales</taxon>
        <taxon>Rosaceae</taxon>
        <taxon>Amygdaloideae</taxon>
        <taxon>Amygdaleae</taxon>
        <taxon>Prunus</taxon>
    </lineage>
</organism>
<reference evidence="1" key="1">
    <citation type="journal article" date="2019" name="Science">
        <title>Mutation of a bHLH transcription factor allowed almond domestication.</title>
        <authorList>
            <person name="Sanchez-Perez R."/>
            <person name="Pavan S."/>
            <person name="Mazzeo R."/>
            <person name="Moldovan C."/>
            <person name="Aiese Cigliano R."/>
            <person name="Del Cueto J."/>
            <person name="Ricciardi F."/>
            <person name="Lotti C."/>
            <person name="Ricciardi L."/>
            <person name="Dicenta F."/>
            <person name="Lopez-Marques R.L."/>
            <person name="Lindberg Moller B."/>
        </authorList>
    </citation>
    <scope>NUCLEOTIDE SEQUENCE</scope>
</reference>
<dbReference type="InterPro" id="IPR044784">
    <property type="entry name" value="At1g01640-like"/>
</dbReference>
<dbReference type="PANTHER" id="PTHR47274">
    <property type="entry name" value="BTB/POZ DOMAIN CONTAINING PROTEIN, EXPRESSED-RELATED"/>
    <property type="match status" value="1"/>
</dbReference>
<accession>A0A4Y1R0M1</accession>
<dbReference type="AlphaFoldDB" id="A0A4Y1R0M1"/>
<proteinExistence type="predicted"/>
<name>A0A4Y1R0M1_PRUDU</name>
<protein>
    <submittedName>
        <fullName evidence="1">BTB/POZ domain-containing protein</fullName>
    </submittedName>
</protein>
<evidence type="ECO:0000313" key="1">
    <source>
        <dbReference type="EMBL" id="BBG97637.1"/>
    </source>
</evidence>
<dbReference type="Gene3D" id="1.25.40.420">
    <property type="match status" value="1"/>
</dbReference>
<gene>
    <name evidence="1" type="ORF">Prudu_006833</name>
</gene>
<dbReference type="EMBL" id="AP019298">
    <property type="protein sequence ID" value="BBG97637.1"/>
    <property type="molecule type" value="Genomic_DNA"/>
</dbReference>